<organism evidence="2 3">
    <name type="scientific">Klebsiella pneumoniae</name>
    <dbReference type="NCBI Taxonomy" id="573"/>
    <lineage>
        <taxon>Bacteria</taxon>
        <taxon>Pseudomonadati</taxon>
        <taxon>Pseudomonadota</taxon>
        <taxon>Gammaproteobacteria</taxon>
        <taxon>Enterobacterales</taxon>
        <taxon>Enterobacteriaceae</taxon>
        <taxon>Klebsiella/Raoultella group</taxon>
        <taxon>Klebsiella</taxon>
        <taxon>Klebsiella pneumoniae complex</taxon>
    </lineage>
</organism>
<dbReference type="InterPro" id="IPR013217">
    <property type="entry name" value="Methyltransf_12"/>
</dbReference>
<evidence type="ECO:0000313" key="2">
    <source>
        <dbReference type="EMBL" id="SQC48631.1"/>
    </source>
</evidence>
<dbReference type="SUPFAM" id="SSF53335">
    <property type="entry name" value="S-adenosyl-L-methionine-dependent methyltransferases"/>
    <property type="match status" value="1"/>
</dbReference>
<name>A0A2X3FK85_KLEPN</name>
<evidence type="ECO:0000259" key="1">
    <source>
        <dbReference type="Pfam" id="PF08242"/>
    </source>
</evidence>
<sequence>MGLVLNYKINGIIIRSENAAKPYTMPSNYLCNYIESSIKSGRALDFGCGKLRYSEQLVNKFETVTFLDSRKQLERVQIIRGVQTTIPEYVANNYKNANAVPFESIDKITNHYDFILCANVLSAIPCKSTIYKVISAIRDLLKSDGEAMIVNQYKSSYFKKYESGIKHLHGYIYQNSRNASYYGLLDENIVSKICLDNNLVIIKSWRKAGSSYVVVGKNKHI</sequence>
<dbReference type="RefSeq" id="WP_015959328.1">
    <property type="nucleotide sequence ID" value="NZ_CAAGVR010000007.1"/>
</dbReference>
<dbReference type="AlphaFoldDB" id="A0A2X3FK85"/>
<feature type="domain" description="Methyltransferase type 12" evidence="1">
    <location>
        <begin position="44"/>
        <end position="145"/>
    </location>
</feature>
<gene>
    <name evidence="2" type="ORF">NCTC13465_04836</name>
</gene>
<dbReference type="Proteomes" id="UP000251721">
    <property type="component" value="Unassembled WGS sequence"/>
</dbReference>
<dbReference type="InterPro" id="IPR029063">
    <property type="entry name" value="SAM-dependent_MTases_sf"/>
</dbReference>
<dbReference type="EMBL" id="UAWQ01000019">
    <property type="protein sequence ID" value="SQC48631.1"/>
    <property type="molecule type" value="Genomic_DNA"/>
</dbReference>
<reference evidence="2 3" key="1">
    <citation type="submission" date="2018-06" db="EMBL/GenBank/DDBJ databases">
        <authorList>
            <consortium name="Pathogen Informatics"/>
            <person name="Doyle S."/>
        </authorList>
    </citation>
    <scope>NUCLEOTIDE SEQUENCE [LARGE SCALE GENOMIC DNA]</scope>
    <source>
        <strain evidence="2 3">NCTC13465</strain>
    </source>
</reference>
<dbReference type="Pfam" id="PF08242">
    <property type="entry name" value="Methyltransf_12"/>
    <property type="match status" value="1"/>
</dbReference>
<protein>
    <submittedName>
        <fullName evidence="2">Tellurite resistance protein TehB</fullName>
    </submittedName>
</protein>
<evidence type="ECO:0000313" key="3">
    <source>
        <dbReference type="Proteomes" id="UP000251721"/>
    </source>
</evidence>
<dbReference type="Gene3D" id="3.40.50.150">
    <property type="entry name" value="Vaccinia Virus protein VP39"/>
    <property type="match status" value="1"/>
</dbReference>
<accession>A0A2X3FK85</accession>
<proteinExistence type="predicted"/>